<dbReference type="SMART" id="SM00731">
    <property type="entry name" value="SprT"/>
    <property type="match status" value="1"/>
</dbReference>
<reference evidence="4" key="1">
    <citation type="journal article" date="2017" name="bioRxiv">
        <title>Comparative analysis of the genomes of Stylophora pistillata and Acropora digitifera provides evidence for extensive differences between species of corals.</title>
        <authorList>
            <person name="Voolstra C.R."/>
            <person name="Li Y."/>
            <person name="Liew Y.J."/>
            <person name="Baumgarten S."/>
            <person name="Zoccola D."/>
            <person name="Flot J.-F."/>
            <person name="Tambutte S."/>
            <person name="Allemand D."/>
            <person name="Aranda M."/>
        </authorList>
    </citation>
    <scope>NUCLEOTIDE SEQUENCE [LARGE SCALE GENOMIC DNA]</scope>
</reference>
<feature type="region of interest" description="Disordered" evidence="1">
    <location>
        <begin position="149"/>
        <end position="214"/>
    </location>
</feature>
<dbReference type="Pfam" id="PF17283">
    <property type="entry name" value="Zn_ribbon_SprT"/>
    <property type="match status" value="1"/>
</dbReference>
<feature type="domain" description="SprT-like" evidence="2">
    <location>
        <begin position="597"/>
        <end position="752"/>
    </location>
</feature>
<proteinExistence type="predicted"/>
<feature type="compositionally biased region" description="Acidic residues" evidence="1">
    <location>
        <begin position="172"/>
        <end position="189"/>
    </location>
</feature>
<dbReference type="PANTHER" id="PTHR23099:SF0">
    <property type="entry name" value="GERM CELL NUCLEAR ACIDIC PROTEIN"/>
    <property type="match status" value="1"/>
</dbReference>
<comment type="caution">
    <text evidence="3">The sequence shown here is derived from an EMBL/GenBank/DDBJ whole genome shotgun (WGS) entry which is preliminary data.</text>
</comment>
<dbReference type="STRING" id="50429.A0A2B4RRR3"/>
<evidence type="ECO:0000313" key="4">
    <source>
        <dbReference type="Proteomes" id="UP000225706"/>
    </source>
</evidence>
<dbReference type="Pfam" id="PF10263">
    <property type="entry name" value="SprT-like"/>
    <property type="match status" value="1"/>
</dbReference>
<dbReference type="EMBL" id="LSMT01000370">
    <property type="protein sequence ID" value="PFX19240.1"/>
    <property type="molecule type" value="Genomic_DNA"/>
</dbReference>
<protein>
    <submittedName>
        <fullName evidence="3">HMG box-containing protein C19G7.04</fullName>
    </submittedName>
</protein>
<dbReference type="GO" id="GO:0006974">
    <property type="term" value="P:DNA damage response"/>
    <property type="evidence" value="ECO:0007669"/>
    <property type="project" value="UniProtKB-ARBA"/>
</dbReference>
<evidence type="ECO:0000259" key="2">
    <source>
        <dbReference type="SMART" id="SM00731"/>
    </source>
</evidence>
<dbReference type="InterPro" id="IPR036910">
    <property type="entry name" value="HMG_box_dom_sf"/>
</dbReference>
<dbReference type="Proteomes" id="UP000225706">
    <property type="component" value="Unassembled WGS sequence"/>
</dbReference>
<gene>
    <name evidence="3" type="ORF">AWC38_SpisGene16356</name>
</gene>
<feature type="compositionally biased region" description="Basic and acidic residues" evidence="1">
    <location>
        <begin position="155"/>
        <end position="171"/>
    </location>
</feature>
<dbReference type="Gene3D" id="1.10.30.10">
    <property type="entry name" value="High mobility group box domain"/>
    <property type="match status" value="1"/>
</dbReference>
<dbReference type="GO" id="GO:0005634">
    <property type="term" value="C:nucleus"/>
    <property type="evidence" value="ECO:0007669"/>
    <property type="project" value="TreeGrafter"/>
</dbReference>
<keyword evidence="4" id="KW-1185">Reference proteome</keyword>
<dbReference type="OrthoDB" id="20772at2759"/>
<sequence length="806" mass="90728">MEVYSKKSVEERLLKMGKKFGWFDQPNLGAKIEELVKLSNGIITNTKSIVLVNDCRKEINEEENDTGSVIIYSNDTKDVGNHFAICDVVLGDASNENQESSTDSQHCAEIYFSENNDLMTGTRGKSLERDSLGSNMAELCIEDGLETVNSTESTEASKVEDSCFYNNREESSIDNDDDEGNTDITDDDHDETKNRNDDEFDADDSANGCNQNDNDIIEVKSPIITEEGFSSALDNSLEISDSCSRNSSGELIRSKSRNDCSYDSNENISLCASPAKVSEFTGLNETGSYHNSDEPCDSNSFNNRLTSTYTDIDDDDVDSEDVQCNGLEEEQAEMFNFETDDDSNGAVSIDLTRTTPRSNINNNFEDINQANSPVKIIDCEVSKLQEFSSLDNTDSYCSDSQDGDKDHSMGASNCCVEVTSPVKASLSERLFEKYNPEKSTSDDVDDFEQFLQNIRTPKQSELSAKERKTESSLNMFIVDDDEDDDVFCDPGFTPEPDKSFDDDDKENEHYLELATPVTGNARSKTPLTSLSWGAAINSTPYRPSFQTPLTDFSWRTHKTKPRYDSGMPPAKPSRPKSVLENVLTSYTTEKDFKKNKEKLVRDLFELYNQTVFDNQLPSDFQITWNPRMRSTAGFCYYSRKSSLRVARIELADKVIDSADRLRDTLIHEMCHAAAWLISGVKAGHGPVWKKWTLRANHVHQDLPPISRCHSYTINAKYTYRCTNCGNTFGRHSKSVNLEKSRCAYCHSRLELVPQLKKDGTPQIRTPSRFALFVKENYARIKGDHETFSHQDVMKALSSEFSELSTK</sequence>
<dbReference type="InterPro" id="IPR006640">
    <property type="entry name" value="SprT-like_domain"/>
</dbReference>
<dbReference type="AlphaFoldDB" id="A0A2B4RRR3"/>
<accession>A0A2B4RRR3</accession>
<dbReference type="SUPFAM" id="SSF47095">
    <property type="entry name" value="HMG-box"/>
    <property type="match status" value="1"/>
</dbReference>
<dbReference type="PANTHER" id="PTHR23099">
    <property type="entry name" value="TRANSCRIPTIONAL REGULATOR"/>
    <property type="match status" value="1"/>
</dbReference>
<evidence type="ECO:0000313" key="3">
    <source>
        <dbReference type="EMBL" id="PFX19240.1"/>
    </source>
</evidence>
<dbReference type="InterPro" id="IPR035240">
    <property type="entry name" value="SprT_Zn_ribbon"/>
</dbReference>
<name>A0A2B4RRR3_STYPI</name>
<organism evidence="3 4">
    <name type="scientific">Stylophora pistillata</name>
    <name type="common">Smooth cauliflower coral</name>
    <dbReference type="NCBI Taxonomy" id="50429"/>
    <lineage>
        <taxon>Eukaryota</taxon>
        <taxon>Metazoa</taxon>
        <taxon>Cnidaria</taxon>
        <taxon>Anthozoa</taxon>
        <taxon>Hexacorallia</taxon>
        <taxon>Scleractinia</taxon>
        <taxon>Astrocoeniina</taxon>
        <taxon>Pocilloporidae</taxon>
        <taxon>Stylophora</taxon>
    </lineage>
</organism>
<evidence type="ECO:0000256" key="1">
    <source>
        <dbReference type="SAM" id="MobiDB-lite"/>
    </source>
</evidence>